<evidence type="ECO:0000313" key="3">
    <source>
        <dbReference type="Proteomes" id="UP000669903"/>
    </source>
</evidence>
<dbReference type="SUPFAM" id="SSF50985">
    <property type="entry name" value="RCC1/BLIP-II"/>
    <property type="match status" value="1"/>
</dbReference>
<dbReference type="AlphaFoldDB" id="A0A836GIV9"/>
<feature type="non-terminal residue" evidence="2">
    <location>
        <position position="1"/>
    </location>
</feature>
<dbReference type="Pfam" id="PF00415">
    <property type="entry name" value="RCC1"/>
    <property type="match status" value="2"/>
</dbReference>
<proteinExistence type="predicted"/>
<dbReference type="Proteomes" id="UP000669903">
    <property type="component" value="Unassembled WGS sequence"/>
</dbReference>
<dbReference type="PROSITE" id="PS00626">
    <property type="entry name" value="RCC1_2"/>
    <property type="match status" value="2"/>
</dbReference>
<dbReference type="EMBL" id="JAANIC010002948">
    <property type="protein sequence ID" value="KAG5343710.1"/>
    <property type="molecule type" value="Genomic_DNA"/>
</dbReference>
<dbReference type="InterPro" id="IPR009091">
    <property type="entry name" value="RCC1/BLIP-II"/>
</dbReference>
<dbReference type="PANTHER" id="PTHR46849:SF1">
    <property type="entry name" value="RCC1 DOMAIN-CONTAINING PROTEIN 1"/>
    <property type="match status" value="1"/>
</dbReference>
<dbReference type="PROSITE" id="PS50012">
    <property type="entry name" value="RCC1_3"/>
    <property type="match status" value="2"/>
</dbReference>
<reference evidence="2" key="1">
    <citation type="submission" date="2020-03" db="EMBL/GenBank/DDBJ databases">
        <title>Relaxed selection underlies rapid genomic changes in the transitions from sociality to social parasitism in ants.</title>
        <authorList>
            <person name="Bi X."/>
        </authorList>
    </citation>
    <scope>NUCLEOTIDE SEQUENCE</scope>
    <source>
        <strain evidence="2">BGI-DK2014a</strain>
        <tissue evidence="2">Whole body</tissue>
    </source>
</reference>
<feature type="repeat" description="RCC1" evidence="1">
    <location>
        <begin position="242"/>
        <end position="301"/>
    </location>
</feature>
<accession>A0A836GIV9</accession>
<feature type="repeat" description="RCC1" evidence="1">
    <location>
        <begin position="190"/>
        <end position="241"/>
    </location>
</feature>
<gene>
    <name evidence="2" type="primary">Rccd1</name>
    <name evidence="2" type="ORF">G6Z76_0007378</name>
</gene>
<evidence type="ECO:0000313" key="2">
    <source>
        <dbReference type="EMBL" id="KAG5343710.1"/>
    </source>
</evidence>
<protein>
    <submittedName>
        <fullName evidence="2">RCCD1 protein</fullName>
    </submittedName>
</protein>
<dbReference type="InterPro" id="IPR052830">
    <property type="entry name" value="RCC1_domain-containing"/>
</dbReference>
<sequence>MDGSLTIGYVRYDDGDMPVYYTGLNASPLFSNQDGIITSISHLTQIPFPEITDIEIGWNYFLLWQNTKLYITGKISEEDEKNRPRLMQIPEDCKLAIPGRDSIVVLSTCNEIWKYKIYDDTWQKVTPFIPSNDNIQVEHAIKLSQAGCTIILTNLGRVFNAPLLVEIPKRVKFVDLACGFDHTILLAENGDVYSMGMGIRGQLGHNELENCDNPKLIEALAGLKVVQISAGGWHTAVVTDQGDLYTWGWNSNGELGIENKDKKVYAVPTLVDFKNDRGENIEINVKKVECGNSFTICLTDDGFFWGCGTNKYGQLGKLQRNLENPYNFVKLDIYFLLDSETVKKFKCHEWGTAIITK</sequence>
<evidence type="ECO:0000256" key="1">
    <source>
        <dbReference type="PROSITE-ProRule" id="PRU00235"/>
    </source>
</evidence>
<organism evidence="2 3">
    <name type="scientific">Acromyrmex charruanus</name>
    <dbReference type="NCBI Taxonomy" id="2715315"/>
    <lineage>
        <taxon>Eukaryota</taxon>
        <taxon>Metazoa</taxon>
        <taxon>Ecdysozoa</taxon>
        <taxon>Arthropoda</taxon>
        <taxon>Hexapoda</taxon>
        <taxon>Insecta</taxon>
        <taxon>Pterygota</taxon>
        <taxon>Neoptera</taxon>
        <taxon>Endopterygota</taxon>
        <taxon>Hymenoptera</taxon>
        <taxon>Apocrita</taxon>
        <taxon>Aculeata</taxon>
        <taxon>Formicoidea</taxon>
        <taxon>Formicidae</taxon>
        <taxon>Myrmicinae</taxon>
        <taxon>Acromyrmex</taxon>
    </lineage>
</organism>
<keyword evidence="3" id="KW-1185">Reference proteome</keyword>
<name>A0A836GIV9_9HYME</name>
<dbReference type="Gene3D" id="2.130.10.30">
    <property type="entry name" value="Regulator of chromosome condensation 1/beta-lactamase-inhibitor protein II"/>
    <property type="match status" value="1"/>
</dbReference>
<comment type="caution">
    <text evidence="2">The sequence shown here is derived from an EMBL/GenBank/DDBJ whole genome shotgun (WGS) entry which is preliminary data.</text>
</comment>
<feature type="non-terminal residue" evidence="2">
    <location>
        <position position="357"/>
    </location>
</feature>
<dbReference type="PANTHER" id="PTHR46849">
    <property type="entry name" value="RCC1 DOMAIN-CONTAINING PROTEIN 1"/>
    <property type="match status" value="1"/>
</dbReference>
<dbReference type="InterPro" id="IPR000408">
    <property type="entry name" value="Reg_chr_condens"/>
</dbReference>
<dbReference type="PRINTS" id="PR00633">
    <property type="entry name" value="RCCNDNSATION"/>
</dbReference>